<evidence type="ECO:0000313" key="1">
    <source>
        <dbReference type="EMBL" id="OIQ62983.1"/>
    </source>
</evidence>
<dbReference type="EMBL" id="MLJW01009417">
    <property type="protein sequence ID" value="OIQ62983.1"/>
    <property type="molecule type" value="Genomic_DNA"/>
</dbReference>
<organism evidence="1">
    <name type="scientific">mine drainage metagenome</name>
    <dbReference type="NCBI Taxonomy" id="410659"/>
    <lineage>
        <taxon>unclassified sequences</taxon>
        <taxon>metagenomes</taxon>
        <taxon>ecological metagenomes</taxon>
    </lineage>
</organism>
<reference evidence="1" key="1">
    <citation type="submission" date="2016-10" db="EMBL/GenBank/DDBJ databases">
        <title>Sequence of Gallionella enrichment culture.</title>
        <authorList>
            <person name="Poehlein A."/>
            <person name="Muehling M."/>
            <person name="Daniel R."/>
        </authorList>
    </citation>
    <scope>NUCLEOTIDE SEQUENCE</scope>
</reference>
<accession>A0A1J5P598</accession>
<gene>
    <name evidence="1" type="ORF">GALL_554820</name>
</gene>
<protein>
    <submittedName>
        <fullName evidence="1">Uncharacterized protein</fullName>
    </submittedName>
</protein>
<sequence length="73" mass="8716">MSYSAPARSAYPIGNNLPIKKAFRFYPERLFYRSKSLTFFSRLRPEQQVRPLELRQPEQHQRLVQQAQHLQAV</sequence>
<name>A0A1J5P598_9ZZZZ</name>
<comment type="caution">
    <text evidence="1">The sequence shown here is derived from an EMBL/GenBank/DDBJ whole genome shotgun (WGS) entry which is preliminary data.</text>
</comment>
<dbReference type="AlphaFoldDB" id="A0A1J5P598"/>
<proteinExistence type="predicted"/>